<comment type="caution">
    <text evidence="4">The sequence shown here is derived from an EMBL/GenBank/DDBJ whole genome shotgun (WGS) entry which is preliminary data.</text>
</comment>
<comment type="subcellular location">
    <subcellularLocation>
        <location evidence="1">Membrane</location>
    </subcellularLocation>
</comment>
<dbReference type="Proteomes" id="UP001367508">
    <property type="component" value="Unassembled WGS sequence"/>
</dbReference>
<evidence type="ECO:0000256" key="3">
    <source>
        <dbReference type="SAM" id="Phobius"/>
    </source>
</evidence>
<feature type="transmembrane region" description="Helical" evidence="3">
    <location>
        <begin position="36"/>
        <end position="59"/>
    </location>
</feature>
<dbReference type="GO" id="GO:0009506">
    <property type="term" value="C:plasmodesma"/>
    <property type="evidence" value="ECO:0007669"/>
    <property type="project" value="TreeGrafter"/>
</dbReference>
<evidence type="ECO:0000256" key="2">
    <source>
        <dbReference type="ARBA" id="ARBA00023136"/>
    </source>
</evidence>
<proteinExistence type="predicted"/>
<protein>
    <recommendedName>
        <fullName evidence="6">Late embryogenesis abundant protein LEA-2 subgroup domain-containing protein</fullName>
    </recommendedName>
</protein>
<gene>
    <name evidence="4" type="ORF">VNO77_15836</name>
</gene>
<evidence type="ECO:0008006" key="6">
    <source>
        <dbReference type="Google" id="ProtNLM"/>
    </source>
</evidence>
<reference evidence="4 5" key="1">
    <citation type="submission" date="2024-01" db="EMBL/GenBank/DDBJ databases">
        <title>The genomes of 5 underutilized Papilionoideae crops provide insights into root nodulation and disease resistanc.</title>
        <authorList>
            <person name="Jiang F."/>
        </authorList>
    </citation>
    <scope>NUCLEOTIDE SEQUENCE [LARGE SCALE GENOMIC DNA]</scope>
    <source>
        <strain evidence="4">LVBAO_FW01</strain>
        <tissue evidence="4">Leaves</tissue>
    </source>
</reference>
<dbReference type="AlphaFoldDB" id="A0AAN9QRJ9"/>
<keyword evidence="2 3" id="KW-0472">Membrane</keyword>
<sequence>MADKQQPESNATSDNNPSVPQRPDFCTRFCYCLFRILWILLVCIIVFVCLVILVLYILITPRSFKFHVTDARLTQFNYAANSTLRYDLFLNITASNPNKKLKIYYDVVQANAFYEGVRFSTTDVNMPWTSYLQDKKGKNQVSANFSGLHVMALDRDEFDEDNKEEVFPIDIKINFTIRFRLGNLQSGYYYPKATCELMVPLSSSGKTIVAFDPTKCEIDF</sequence>
<keyword evidence="3" id="KW-1133">Transmembrane helix</keyword>
<accession>A0AAN9QRJ9</accession>
<organism evidence="4 5">
    <name type="scientific">Canavalia gladiata</name>
    <name type="common">Sword bean</name>
    <name type="synonym">Dolichos gladiatus</name>
    <dbReference type="NCBI Taxonomy" id="3824"/>
    <lineage>
        <taxon>Eukaryota</taxon>
        <taxon>Viridiplantae</taxon>
        <taxon>Streptophyta</taxon>
        <taxon>Embryophyta</taxon>
        <taxon>Tracheophyta</taxon>
        <taxon>Spermatophyta</taxon>
        <taxon>Magnoliopsida</taxon>
        <taxon>eudicotyledons</taxon>
        <taxon>Gunneridae</taxon>
        <taxon>Pentapetalae</taxon>
        <taxon>rosids</taxon>
        <taxon>fabids</taxon>
        <taxon>Fabales</taxon>
        <taxon>Fabaceae</taxon>
        <taxon>Papilionoideae</taxon>
        <taxon>50 kb inversion clade</taxon>
        <taxon>NPAAA clade</taxon>
        <taxon>indigoferoid/millettioid clade</taxon>
        <taxon>Phaseoleae</taxon>
        <taxon>Canavalia</taxon>
    </lineage>
</organism>
<keyword evidence="5" id="KW-1185">Reference proteome</keyword>
<evidence type="ECO:0000313" key="5">
    <source>
        <dbReference type="Proteomes" id="UP001367508"/>
    </source>
</evidence>
<keyword evidence="3" id="KW-0812">Transmembrane</keyword>
<dbReference type="InterPro" id="IPR044839">
    <property type="entry name" value="NDR1-like"/>
</dbReference>
<dbReference type="EMBL" id="JAYMYQ010000003">
    <property type="protein sequence ID" value="KAK7345242.1"/>
    <property type="molecule type" value="Genomic_DNA"/>
</dbReference>
<name>A0AAN9QRJ9_CANGL</name>
<dbReference type="GO" id="GO:0098542">
    <property type="term" value="P:defense response to other organism"/>
    <property type="evidence" value="ECO:0007669"/>
    <property type="project" value="InterPro"/>
</dbReference>
<evidence type="ECO:0000256" key="1">
    <source>
        <dbReference type="ARBA" id="ARBA00004370"/>
    </source>
</evidence>
<dbReference type="PANTHER" id="PTHR31415">
    <property type="entry name" value="OS05G0367900 PROTEIN"/>
    <property type="match status" value="1"/>
</dbReference>
<dbReference type="GO" id="GO:0005886">
    <property type="term" value="C:plasma membrane"/>
    <property type="evidence" value="ECO:0007669"/>
    <property type="project" value="TreeGrafter"/>
</dbReference>
<dbReference type="PANTHER" id="PTHR31415:SF75">
    <property type="entry name" value="PROTEIN, PUTATIVE-RELATED"/>
    <property type="match status" value="1"/>
</dbReference>
<evidence type="ECO:0000313" key="4">
    <source>
        <dbReference type="EMBL" id="KAK7345242.1"/>
    </source>
</evidence>